<name>A0A3L7E300_9GAMM</name>
<dbReference type="OrthoDB" id="9776313at2"/>
<dbReference type="PANTHER" id="PTHR48079:SF6">
    <property type="entry name" value="NAD(P)-BINDING DOMAIN-CONTAINING PROTEIN-RELATED"/>
    <property type="match status" value="1"/>
</dbReference>
<dbReference type="InterPro" id="IPR051783">
    <property type="entry name" value="NAD(P)-dependent_oxidoreduct"/>
</dbReference>
<dbReference type="PANTHER" id="PTHR48079">
    <property type="entry name" value="PROTEIN YEEZ"/>
    <property type="match status" value="1"/>
</dbReference>
<dbReference type="AlphaFoldDB" id="A0A3L7E300"/>
<dbReference type="InterPro" id="IPR001509">
    <property type="entry name" value="Epimerase_deHydtase"/>
</dbReference>
<dbReference type="GO" id="GO:0005737">
    <property type="term" value="C:cytoplasm"/>
    <property type="evidence" value="ECO:0007669"/>
    <property type="project" value="TreeGrafter"/>
</dbReference>
<protein>
    <submittedName>
        <fullName evidence="2">NAD-dependent epimerase/dehydratase family protein</fullName>
    </submittedName>
</protein>
<dbReference type="Pfam" id="PF01370">
    <property type="entry name" value="Epimerase"/>
    <property type="match status" value="1"/>
</dbReference>
<comment type="caution">
    <text evidence="2">The sequence shown here is derived from an EMBL/GenBank/DDBJ whole genome shotgun (WGS) entry which is preliminary data.</text>
</comment>
<dbReference type="InterPro" id="IPR036291">
    <property type="entry name" value="NAD(P)-bd_dom_sf"/>
</dbReference>
<sequence>MIQRSPSAVVLVLLSGWHCMKTLVIGGTGFLGSYIVEELLARGHQVAVLSRNPGRATKEVAEGVEVVGGDINELDQAALTDLMAPYCKLVYAAGVDERVRPDIDAREFFFRENVDTCRKVLLAACDTGITHVALLNSIFTCIDRLRPELELTRHHPYIASRVAQSDMALEVSRGNFIATVLEIPWVFGCSRGKPSQWSALVNYVRFSRPLVAPSGGAVAISAENIGKAVSGALQHPEASISVPVGDCNLSWDDMLLHLGELSGKSQDSVMRLPSGLFSGMTRVGAMAMRLVGEKSGLDFARLDDLLLEDNAIDLAPSQALLQYGEADIKPALAATLESVPDYRQVAAAWLRSPVERLVAAGRA</sequence>
<dbReference type="EMBL" id="QRAN01000003">
    <property type="protein sequence ID" value="RLQ23190.1"/>
    <property type="molecule type" value="Genomic_DNA"/>
</dbReference>
<proteinExistence type="predicted"/>
<dbReference type="Proteomes" id="UP000265509">
    <property type="component" value="Unassembled WGS sequence"/>
</dbReference>
<keyword evidence="3" id="KW-1185">Reference proteome</keyword>
<organism evidence="2 3">
    <name type="scientific">Seongchinamella sediminis</name>
    <dbReference type="NCBI Taxonomy" id="2283635"/>
    <lineage>
        <taxon>Bacteria</taxon>
        <taxon>Pseudomonadati</taxon>
        <taxon>Pseudomonadota</taxon>
        <taxon>Gammaproteobacteria</taxon>
        <taxon>Cellvibrionales</taxon>
        <taxon>Halieaceae</taxon>
        <taxon>Seongchinamella</taxon>
    </lineage>
</organism>
<evidence type="ECO:0000313" key="2">
    <source>
        <dbReference type="EMBL" id="RLQ23190.1"/>
    </source>
</evidence>
<accession>A0A3L7E300</accession>
<evidence type="ECO:0000313" key="3">
    <source>
        <dbReference type="Proteomes" id="UP000265509"/>
    </source>
</evidence>
<dbReference type="Gene3D" id="3.40.50.720">
    <property type="entry name" value="NAD(P)-binding Rossmann-like Domain"/>
    <property type="match status" value="1"/>
</dbReference>
<dbReference type="GO" id="GO:0004029">
    <property type="term" value="F:aldehyde dehydrogenase (NAD+) activity"/>
    <property type="evidence" value="ECO:0007669"/>
    <property type="project" value="TreeGrafter"/>
</dbReference>
<gene>
    <name evidence="2" type="ORF">DWB85_04285</name>
</gene>
<dbReference type="SUPFAM" id="SSF51735">
    <property type="entry name" value="NAD(P)-binding Rossmann-fold domains"/>
    <property type="match status" value="1"/>
</dbReference>
<evidence type="ECO:0000259" key="1">
    <source>
        <dbReference type="Pfam" id="PF01370"/>
    </source>
</evidence>
<reference evidence="2 3" key="1">
    <citation type="submission" date="2018-07" db="EMBL/GenBank/DDBJ databases">
        <title>Halioglobus sp. genome submission.</title>
        <authorList>
            <person name="Ye M.-Q."/>
            <person name="Du Z.-J."/>
        </authorList>
    </citation>
    <scope>NUCLEOTIDE SEQUENCE [LARGE SCALE GENOMIC DNA]</scope>
    <source>
        <strain evidence="2 3">U0301</strain>
    </source>
</reference>
<feature type="domain" description="NAD-dependent epimerase/dehydratase" evidence="1">
    <location>
        <begin position="23"/>
        <end position="195"/>
    </location>
</feature>